<evidence type="ECO:0000256" key="2">
    <source>
        <dbReference type="SAM" id="MobiDB-lite"/>
    </source>
</evidence>
<evidence type="ECO:0000256" key="1">
    <source>
        <dbReference type="ARBA" id="ARBA00007031"/>
    </source>
</evidence>
<dbReference type="Pfam" id="PF05443">
    <property type="entry name" value="ROS_MUCR"/>
    <property type="match status" value="1"/>
</dbReference>
<keyword evidence="4" id="KW-1185">Reference proteome</keyword>
<dbReference type="InterPro" id="IPR008807">
    <property type="entry name" value="ROS_MUCR"/>
</dbReference>
<reference evidence="3" key="1">
    <citation type="submission" date="2021-02" db="EMBL/GenBank/DDBJ databases">
        <title>Genome sequence of Rhodospirillales sp. strain TMPK1 isolated from soil.</title>
        <authorList>
            <person name="Nakai R."/>
            <person name="Kusada H."/>
            <person name="Tamaki H."/>
        </authorList>
    </citation>
    <scope>NUCLEOTIDE SEQUENCE</scope>
    <source>
        <strain evidence="3">TMPK1</strain>
    </source>
</reference>
<accession>A0A8S8XBF5</accession>
<dbReference type="EMBL" id="BOPV01000001">
    <property type="protein sequence ID" value="GIL38635.1"/>
    <property type="molecule type" value="Genomic_DNA"/>
</dbReference>
<dbReference type="GO" id="GO:0003677">
    <property type="term" value="F:DNA binding"/>
    <property type="evidence" value="ECO:0007669"/>
    <property type="project" value="InterPro"/>
</dbReference>
<dbReference type="Proteomes" id="UP000681075">
    <property type="component" value="Unassembled WGS sequence"/>
</dbReference>
<dbReference type="GO" id="GO:0006355">
    <property type="term" value="P:regulation of DNA-templated transcription"/>
    <property type="evidence" value="ECO:0007669"/>
    <property type="project" value="InterPro"/>
</dbReference>
<gene>
    <name evidence="3" type="ORF">TMPK1_08720</name>
</gene>
<protein>
    <submittedName>
        <fullName evidence="3">MucR family transcriptional regulator</fullName>
    </submittedName>
</protein>
<organism evidence="3 4">
    <name type="scientific">Roseiterribacter gracilis</name>
    <dbReference type="NCBI Taxonomy" id="2812848"/>
    <lineage>
        <taxon>Bacteria</taxon>
        <taxon>Pseudomonadati</taxon>
        <taxon>Pseudomonadota</taxon>
        <taxon>Alphaproteobacteria</taxon>
        <taxon>Rhodospirillales</taxon>
        <taxon>Roseiterribacteraceae</taxon>
        <taxon>Roseiterribacter</taxon>
    </lineage>
</organism>
<dbReference type="GO" id="GO:0008270">
    <property type="term" value="F:zinc ion binding"/>
    <property type="evidence" value="ECO:0007669"/>
    <property type="project" value="InterPro"/>
</dbReference>
<dbReference type="InterPro" id="IPR041920">
    <property type="entry name" value="ROS/MUCR_sf"/>
</dbReference>
<comment type="caution">
    <text evidence="3">The sequence shown here is derived from an EMBL/GenBank/DDBJ whole genome shotgun (WGS) entry which is preliminary data.</text>
</comment>
<name>A0A8S8XBF5_9PROT</name>
<comment type="similarity">
    <text evidence="1">Belongs to the ros/MucR family.</text>
</comment>
<evidence type="ECO:0000313" key="3">
    <source>
        <dbReference type="EMBL" id="GIL38635.1"/>
    </source>
</evidence>
<dbReference type="Gene3D" id="1.10.10.1550">
    <property type="entry name" value="ROS/MUCR transcriptional regulator protein"/>
    <property type="match status" value="1"/>
</dbReference>
<evidence type="ECO:0000313" key="4">
    <source>
        <dbReference type="Proteomes" id="UP000681075"/>
    </source>
</evidence>
<dbReference type="AlphaFoldDB" id="A0A8S8XBF5"/>
<feature type="region of interest" description="Disordered" evidence="2">
    <location>
        <begin position="123"/>
        <end position="142"/>
    </location>
</feature>
<sequence>MSSSKSSDLLTMTADVVAAFLARTPTPQHLLPDVIQTVHRTLAGLQGRAPSVESEPPRPAVGVKKSVQPDYLVCLEDGKKLRMLKRYLRTTYGMTPEQYRSKWGLPPDYPMVAPNYARQRSEFAKKIGLGKSAGPRKSRRRS</sequence>
<proteinExistence type="inferred from homology"/>